<comment type="caution">
    <text evidence="2">The sequence shown here is derived from an EMBL/GenBank/DDBJ whole genome shotgun (WGS) entry which is preliminary data.</text>
</comment>
<organism evidence="2 3">
    <name type="scientific">Protea cynaroides</name>
    <dbReference type="NCBI Taxonomy" id="273540"/>
    <lineage>
        <taxon>Eukaryota</taxon>
        <taxon>Viridiplantae</taxon>
        <taxon>Streptophyta</taxon>
        <taxon>Embryophyta</taxon>
        <taxon>Tracheophyta</taxon>
        <taxon>Spermatophyta</taxon>
        <taxon>Magnoliopsida</taxon>
        <taxon>Proteales</taxon>
        <taxon>Proteaceae</taxon>
        <taxon>Protea</taxon>
    </lineage>
</organism>
<evidence type="ECO:0000313" key="3">
    <source>
        <dbReference type="Proteomes" id="UP001141806"/>
    </source>
</evidence>
<keyword evidence="1" id="KW-1133">Transmembrane helix</keyword>
<dbReference type="Proteomes" id="UP001141806">
    <property type="component" value="Unassembled WGS sequence"/>
</dbReference>
<protein>
    <submittedName>
        <fullName evidence="2">Uncharacterized protein</fullName>
    </submittedName>
</protein>
<feature type="transmembrane region" description="Helical" evidence="1">
    <location>
        <begin position="70"/>
        <end position="87"/>
    </location>
</feature>
<evidence type="ECO:0000313" key="2">
    <source>
        <dbReference type="EMBL" id="KAJ4959156.1"/>
    </source>
</evidence>
<name>A0A9Q0H5T8_9MAGN</name>
<reference evidence="2" key="1">
    <citation type="journal article" date="2023" name="Plant J.">
        <title>The genome of the king protea, Protea cynaroides.</title>
        <authorList>
            <person name="Chang J."/>
            <person name="Duong T.A."/>
            <person name="Schoeman C."/>
            <person name="Ma X."/>
            <person name="Roodt D."/>
            <person name="Barker N."/>
            <person name="Li Z."/>
            <person name="Van de Peer Y."/>
            <person name="Mizrachi E."/>
        </authorList>
    </citation>
    <scope>NUCLEOTIDE SEQUENCE</scope>
    <source>
        <tissue evidence="2">Young leaves</tissue>
    </source>
</reference>
<dbReference type="EMBL" id="JAMYWD010000010">
    <property type="protein sequence ID" value="KAJ4959156.1"/>
    <property type="molecule type" value="Genomic_DNA"/>
</dbReference>
<proteinExistence type="predicted"/>
<evidence type="ECO:0000256" key="1">
    <source>
        <dbReference type="SAM" id="Phobius"/>
    </source>
</evidence>
<keyword evidence="1" id="KW-0472">Membrane</keyword>
<sequence>MAPWESESIESRSRSFIKQALRHSFRITVPRQCTTRRSSPITATLEPRGLVLMTWRQSIQRFHMLRRKDCLGISPGMLLMMTIGYFLKKLMEGGSELLRIEASDRKKASQCA</sequence>
<keyword evidence="1" id="KW-0812">Transmembrane</keyword>
<dbReference type="AlphaFoldDB" id="A0A9Q0H5T8"/>
<accession>A0A9Q0H5T8</accession>
<keyword evidence="3" id="KW-1185">Reference proteome</keyword>
<gene>
    <name evidence="2" type="ORF">NE237_026267</name>
</gene>